<feature type="compositionally biased region" description="Basic and acidic residues" evidence="6">
    <location>
        <begin position="205"/>
        <end position="214"/>
    </location>
</feature>
<evidence type="ECO:0000259" key="8">
    <source>
        <dbReference type="PROSITE" id="PS51935"/>
    </source>
</evidence>
<keyword evidence="2" id="KW-0645">Protease</keyword>
<reference evidence="9" key="1">
    <citation type="submission" date="2020-05" db="EMBL/GenBank/DDBJ databases">
        <authorList>
            <person name="Chiriac C."/>
            <person name="Salcher M."/>
            <person name="Ghai R."/>
            <person name="Kavagutti S V."/>
        </authorList>
    </citation>
    <scope>NUCLEOTIDE SEQUENCE</scope>
</reference>
<evidence type="ECO:0000256" key="3">
    <source>
        <dbReference type="ARBA" id="ARBA00022801"/>
    </source>
</evidence>
<comment type="similarity">
    <text evidence="1">Belongs to the peptidase C40 family.</text>
</comment>
<name>A0A6J6FYL1_9ZZZZ</name>
<protein>
    <submittedName>
        <fullName evidence="9">Unannotated protein</fullName>
    </submittedName>
</protein>
<evidence type="ECO:0000313" key="9">
    <source>
        <dbReference type="EMBL" id="CAB4592023.1"/>
    </source>
</evidence>
<keyword evidence="4" id="KW-0788">Thiol protease</keyword>
<accession>A0A6J6FYL1</accession>
<keyword evidence="3" id="KW-0378">Hydrolase</keyword>
<dbReference type="SUPFAM" id="SSF54001">
    <property type="entry name" value="Cysteine proteinases"/>
    <property type="match status" value="1"/>
</dbReference>
<dbReference type="Pfam" id="PF00877">
    <property type="entry name" value="NLPC_P60"/>
    <property type="match status" value="1"/>
</dbReference>
<keyword evidence="7" id="KW-1133">Transmembrane helix</keyword>
<dbReference type="Gene3D" id="3.90.1720.10">
    <property type="entry name" value="endopeptidase domain like (from Nostoc punctiforme)"/>
    <property type="match status" value="1"/>
</dbReference>
<dbReference type="PROSITE" id="PS51935">
    <property type="entry name" value="NLPC_P60"/>
    <property type="match status" value="1"/>
</dbReference>
<dbReference type="InterPro" id="IPR038765">
    <property type="entry name" value="Papain-like_cys_pep_sf"/>
</dbReference>
<organism evidence="9">
    <name type="scientific">freshwater metagenome</name>
    <dbReference type="NCBI Taxonomy" id="449393"/>
    <lineage>
        <taxon>unclassified sequences</taxon>
        <taxon>metagenomes</taxon>
        <taxon>ecological metagenomes</taxon>
    </lineage>
</organism>
<evidence type="ECO:0000256" key="6">
    <source>
        <dbReference type="SAM" id="MobiDB-lite"/>
    </source>
</evidence>
<feature type="compositionally biased region" description="Low complexity" evidence="6">
    <location>
        <begin position="220"/>
        <end position="231"/>
    </location>
</feature>
<evidence type="ECO:0000256" key="4">
    <source>
        <dbReference type="ARBA" id="ARBA00022807"/>
    </source>
</evidence>
<dbReference type="GO" id="GO:0008234">
    <property type="term" value="F:cysteine-type peptidase activity"/>
    <property type="evidence" value="ECO:0007669"/>
    <property type="project" value="UniProtKB-KW"/>
</dbReference>
<feature type="transmembrane region" description="Helical" evidence="7">
    <location>
        <begin position="48"/>
        <end position="69"/>
    </location>
</feature>
<gene>
    <name evidence="9" type="ORF">UFOPK1762_01397</name>
</gene>
<keyword evidence="7" id="KW-0472">Membrane</keyword>
<feature type="coiled-coil region" evidence="5">
    <location>
        <begin position="74"/>
        <end position="132"/>
    </location>
</feature>
<feature type="region of interest" description="Disordered" evidence="6">
    <location>
        <begin position="205"/>
        <end position="231"/>
    </location>
</feature>
<dbReference type="GO" id="GO:0006508">
    <property type="term" value="P:proteolysis"/>
    <property type="evidence" value="ECO:0007669"/>
    <property type="project" value="UniProtKB-KW"/>
</dbReference>
<evidence type="ECO:0000256" key="1">
    <source>
        <dbReference type="ARBA" id="ARBA00007074"/>
    </source>
</evidence>
<dbReference type="Gene3D" id="6.10.250.3150">
    <property type="match status" value="1"/>
</dbReference>
<dbReference type="EMBL" id="CAEZTY010000061">
    <property type="protein sequence ID" value="CAB4592023.1"/>
    <property type="molecule type" value="Genomic_DNA"/>
</dbReference>
<dbReference type="InterPro" id="IPR051202">
    <property type="entry name" value="Peptidase_C40"/>
</dbReference>
<keyword evidence="7" id="KW-0812">Transmembrane</keyword>
<evidence type="ECO:0000256" key="7">
    <source>
        <dbReference type="SAM" id="Phobius"/>
    </source>
</evidence>
<evidence type="ECO:0000256" key="2">
    <source>
        <dbReference type="ARBA" id="ARBA00022670"/>
    </source>
</evidence>
<dbReference type="PANTHER" id="PTHR47053">
    <property type="entry name" value="MUREIN DD-ENDOPEPTIDASE MEPH-RELATED"/>
    <property type="match status" value="1"/>
</dbReference>
<proteinExistence type="inferred from homology"/>
<dbReference type="AlphaFoldDB" id="A0A6J6FYL1"/>
<evidence type="ECO:0000256" key="5">
    <source>
        <dbReference type="SAM" id="Coils"/>
    </source>
</evidence>
<feature type="domain" description="NlpC/P60" evidence="8">
    <location>
        <begin position="289"/>
        <end position="406"/>
    </location>
</feature>
<dbReference type="InterPro" id="IPR000064">
    <property type="entry name" value="NLP_P60_dom"/>
</dbReference>
<sequence>MAYPGGTPSGPWDRLSKYVSFITNGLRFVIGPCETSPLMSTPRRPLRFVFRLRTLAVLLGFAVLAGLVVPPAGADQLSDKRAEAAKIAARLNQLDGAMMDVNARFEAANFKLHQAEAAVAEAKRMATITKAEMEKRAGELRGYAVKAYKGGTEGAAADALLTDDASSGAISKTYMSSLSGNRQDYVDALNAARNQAEEDATRLAKAEAEAKSSADEIETARNQAQAQRNEQAALNAKAQGEVAELVRKEQEAIRAAAAAAAAARRAVNVGTSGSRSVSQIPVNVPPANGSIANAAIRAGLTKIGSSYVWAAAGPSAFDCSGFTQWAYSQAGVSLSHFSGAQYAMTTRISAAQLQPGDLVFWGGGGSAHVAIYMGSNQILHAFGSSVAVSELDGWWMTPSGYGRLNL</sequence>
<keyword evidence="5" id="KW-0175">Coiled coil</keyword>
<dbReference type="PANTHER" id="PTHR47053:SF1">
    <property type="entry name" value="MUREIN DD-ENDOPEPTIDASE MEPH-RELATED"/>
    <property type="match status" value="1"/>
</dbReference>